<evidence type="ECO:0000313" key="1">
    <source>
        <dbReference type="Proteomes" id="UP000008854"/>
    </source>
</evidence>
<dbReference type="WBParaSite" id="Smp_027580.1">
    <property type="protein sequence ID" value="Smp_027580.1"/>
    <property type="gene ID" value="Smp_027580"/>
</dbReference>
<dbReference type="InParanoid" id="G4VID2"/>
<dbReference type="KEGG" id="smm:Smp_027580"/>
<reference evidence="2" key="2">
    <citation type="submission" date="2018-12" db="UniProtKB">
        <authorList>
            <consortium name="WormBaseParasite"/>
        </authorList>
    </citation>
    <scope>IDENTIFICATION</scope>
    <source>
        <strain evidence="2">Puerto Rican</strain>
    </source>
</reference>
<sequence>MQNFCKSHKSFITKTLNDGGPRTADCCLQKYFTSNVKINCRHR</sequence>
<name>G4VID2_SCHMA</name>
<evidence type="ECO:0000313" key="2">
    <source>
        <dbReference type="WBParaSite" id="Smp_027580.1"/>
    </source>
</evidence>
<organism evidence="1 2">
    <name type="scientific">Schistosoma mansoni</name>
    <name type="common">Blood fluke</name>
    <dbReference type="NCBI Taxonomy" id="6183"/>
    <lineage>
        <taxon>Eukaryota</taxon>
        <taxon>Metazoa</taxon>
        <taxon>Spiralia</taxon>
        <taxon>Lophotrochozoa</taxon>
        <taxon>Platyhelminthes</taxon>
        <taxon>Trematoda</taxon>
        <taxon>Digenea</taxon>
        <taxon>Strigeidida</taxon>
        <taxon>Schistosomatoidea</taxon>
        <taxon>Schistosomatidae</taxon>
        <taxon>Schistosoma</taxon>
    </lineage>
</organism>
<dbReference type="Proteomes" id="UP000008854">
    <property type="component" value="Unassembled WGS sequence"/>
</dbReference>
<dbReference type="CTD" id="8341720"/>
<dbReference type="RefSeq" id="XP_018651789.1">
    <property type="nucleotide sequence ID" value="XM_018796670.1"/>
</dbReference>
<dbReference type="AlphaFoldDB" id="G4VID2"/>
<proteinExistence type="predicted"/>
<protein>
    <submittedName>
        <fullName evidence="2">Uncharacterized protein</fullName>
    </submittedName>
</protein>
<accession>G4VID2</accession>
<dbReference type="HOGENOM" id="CLU_3242741_0_0_1"/>
<dbReference type="GeneID" id="8341720"/>
<keyword evidence="1" id="KW-1185">Reference proteome</keyword>
<reference evidence="1" key="1">
    <citation type="journal article" date="2012" name="PLoS Negl. Trop. Dis.">
        <title>A systematically improved high quality genome and transcriptome of the human blood fluke Schistosoma mansoni.</title>
        <authorList>
            <person name="Protasio A.V."/>
            <person name="Tsai I.J."/>
            <person name="Babbage A."/>
            <person name="Nichol S."/>
            <person name="Hunt M."/>
            <person name="Aslett M.A."/>
            <person name="De Silva N."/>
            <person name="Velarde G.S."/>
            <person name="Anderson T.J."/>
            <person name="Clark R.C."/>
            <person name="Davidson C."/>
            <person name="Dillon G.P."/>
            <person name="Holroyd N.E."/>
            <person name="LoVerde P.T."/>
            <person name="Lloyd C."/>
            <person name="McQuillan J."/>
            <person name="Oliveira G."/>
            <person name="Otto T.D."/>
            <person name="Parker-Manuel S.J."/>
            <person name="Quail M.A."/>
            <person name="Wilson R.A."/>
            <person name="Zerlotini A."/>
            <person name="Dunne D.W."/>
            <person name="Berriman M."/>
        </authorList>
    </citation>
    <scope>NUCLEOTIDE SEQUENCE [LARGE SCALE GENOMIC DNA]</scope>
    <source>
        <strain evidence="1">Puerto Rican</strain>
    </source>
</reference>